<comment type="similarity">
    <text evidence="1">Belongs to the glycosyl hydrolase 2 family.</text>
</comment>
<sequence>MKRLFILLVFFSSCNKVNTKKTIFSGAEKIEKGDITQKLRKGFVNPPLSSRPGAYWCWLNGDVTKSSITRDLEEMKAKGMGRAEIWDVAAVNNPNKAYGEGPKFLGEESVDMIKHAMLEAKRLELKLGLIASSGWNAGGDWVTPDWASKALFHSEVKIKGGRKINQLEIPFPKVAENCPKNDSGRPVWYKEIALIAVPDHPDKKIKSIDEVIVLNKQFDGKVLNWSAPAGNWTVIRYICSNTGQRLIVPSPKSSGLFIDFLDPQATRRHLAHILGRLGITAKKSGLDYLEFDSMELDEGTPWTDKMDSIFYAHNGYSIKRYMPIFSGWEMEEGNEQFKYDFDKTISDQIIFSHYTTARDFLKAYDMEIVAEAGGPGPPIWNTCPVDALKALGNVSVPRGEFWIRHRNMFLVKEIASASHIYGLEHVDAESFTTWRRWKDAPHALKPYVDRAFCEGLNAITFHTFANTRPEHGLPGRTYHAGSDINSTTTWWEQSRPFMDYLSRCSYMLKQGKFVGDVVYYYGDKAPNFFPEFHDVPVKPGLKGLSAGYDFDLVNTDVLLNRMDASKGKLTLPDGMEYKLLVLPNRKDIPDEVVKKAEQMIAAGANVLIQNPQIAKNVKGSAYKNMSIDEALSRLSIPKDFTANAEKLDFIHRKIGGTDMYFVSNKTGQPVSDNCVFRVKNIQPEFWDPVTAQQYEITNAKSVDNKTEINLQLPPYGSCFVLFNAQSGDLPNYERQKNSLSLEVKGPWTLSFPKGWGAPSSIQLNKLISWTDHDNQGVKYFSGTASYKNSFNISKETLDSGDRFILNLEEVLDVAEVFVNEKSVGILWTKPFEIDIKDYVKAGNNNLEIKITNMWINRLTGDINLPEDQKFCKTNHPPFTASDDIEDKTYRLQKSGLMGPVTLEIIETDKK</sequence>
<dbReference type="EMBL" id="JAUJEB010000001">
    <property type="protein sequence ID" value="MDN5210464.1"/>
    <property type="molecule type" value="Genomic_DNA"/>
</dbReference>
<dbReference type="NCBIfam" id="NF045579">
    <property type="entry name" value="rhamnoside_JR"/>
    <property type="match status" value="1"/>
</dbReference>
<accession>A0ABT8KYI3</accession>
<feature type="domain" description="Glycosyl hydrolases family 2 sugar binding" evidence="4">
    <location>
        <begin position="754"/>
        <end position="852"/>
    </location>
</feature>
<evidence type="ECO:0000256" key="3">
    <source>
        <dbReference type="ARBA" id="ARBA00022801"/>
    </source>
</evidence>
<protein>
    <submittedName>
        <fullName evidence="5">Glycosyl hydrolase</fullName>
    </submittedName>
</protein>
<dbReference type="PANTHER" id="PTHR43817">
    <property type="entry name" value="GLYCOSYL HYDROLASE"/>
    <property type="match status" value="1"/>
</dbReference>
<name>A0ABT8KYI3_9BACT</name>
<dbReference type="Pfam" id="PF02837">
    <property type="entry name" value="Glyco_hydro_2_N"/>
    <property type="match status" value="1"/>
</dbReference>
<dbReference type="RefSeq" id="WP_346755808.1">
    <property type="nucleotide sequence ID" value="NZ_JAUJEB010000001.1"/>
</dbReference>
<dbReference type="Pfam" id="PF17132">
    <property type="entry name" value="Glyco_hydro_106"/>
    <property type="match status" value="2"/>
</dbReference>
<keyword evidence="6" id="KW-1185">Reference proteome</keyword>
<dbReference type="Gene3D" id="2.60.120.260">
    <property type="entry name" value="Galactose-binding domain-like"/>
    <property type="match status" value="1"/>
</dbReference>
<dbReference type="PANTHER" id="PTHR43817:SF1">
    <property type="entry name" value="HYDROLASE, FAMILY 43, PUTATIVE (AFU_ORTHOLOGUE AFUA_3G01660)-RELATED"/>
    <property type="match status" value="1"/>
</dbReference>
<comment type="caution">
    <text evidence="5">The sequence shown here is derived from an EMBL/GenBank/DDBJ whole genome shotgun (WGS) entry which is preliminary data.</text>
</comment>
<dbReference type="Proteomes" id="UP001172083">
    <property type="component" value="Unassembled WGS sequence"/>
</dbReference>
<organism evidence="5 6">
    <name type="scientific">Agaribacillus aureus</name>
    <dbReference type="NCBI Taxonomy" id="3051825"/>
    <lineage>
        <taxon>Bacteria</taxon>
        <taxon>Pseudomonadati</taxon>
        <taxon>Bacteroidota</taxon>
        <taxon>Cytophagia</taxon>
        <taxon>Cytophagales</taxon>
        <taxon>Splendidivirgaceae</taxon>
        <taxon>Agaribacillus</taxon>
    </lineage>
</organism>
<proteinExistence type="inferred from homology"/>
<evidence type="ECO:0000313" key="5">
    <source>
        <dbReference type="EMBL" id="MDN5210464.1"/>
    </source>
</evidence>
<evidence type="ECO:0000256" key="1">
    <source>
        <dbReference type="ARBA" id="ARBA00007401"/>
    </source>
</evidence>
<reference evidence="5" key="1">
    <citation type="submission" date="2023-06" db="EMBL/GenBank/DDBJ databases">
        <title>Genomic of Agaribacillus aureum.</title>
        <authorList>
            <person name="Wang G."/>
        </authorList>
    </citation>
    <scope>NUCLEOTIDE SEQUENCE</scope>
    <source>
        <strain evidence="5">BMA12</strain>
    </source>
</reference>
<dbReference type="SUPFAM" id="SSF49785">
    <property type="entry name" value="Galactose-binding domain-like"/>
    <property type="match status" value="1"/>
</dbReference>
<keyword evidence="3 5" id="KW-0378">Hydrolase</keyword>
<dbReference type="InterPro" id="IPR008979">
    <property type="entry name" value="Galactose-bd-like_sf"/>
</dbReference>
<gene>
    <name evidence="5" type="ORF">QQ020_00345</name>
</gene>
<keyword evidence="2" id="KW-0732">Signal</keyword>
<evidence type="ECO:0000259" key="4">
    <source>
        <dbReference type="Pfam" id="PF02837"/>
    </source>
</evidence>
<evidence type="ECO:0000313" key="6">
    <source>
        <dbReference type="Proteomes" id="UP001172083"/>
    </source>
</evidence>
<evidence type="ECO:0000256" key="2">
    <source>
        <dbReference type="ARBA" id="ARBA00022729"/>
    </source>
</evidence>
<dbReference type="GO" id="GO:0016787">
    <property type="term" value="F:hydrolase activity"/>
    <property type="evidence" value="ECO:0007669"/>
    <property type="project" value="UniProtKB-KW"/>
</dbReference>
<dbReference type="InterPro" id="IPR006104">
    <property type="entry name" value="Glyco_hydro_2_N"/>
</dbReference>